<dbReference type="GO" id="GO:0000287">
    <property type="term" value="F:magnesium ion binding"/>
    <property type="evidence" value="ECO:0007669"/>
    <property type="project" value="InterPro"/>
</dbReference>
<dbReference type="Pfam" id="PF01648">
    <property type="entry name" value="ACPS"/>
    <property type="match status" value="1"/>
</dbReference>
<feature type="domain" description="4'-phosphopantetheinyl transferase" evidence="3">
    <location>
        <begin position="11"/>
        <end position="123"/>
    </location>
</feature>
<protein>
    <recommendedName>
        <fullName evidence="3">4'-phosphopantetheinyl transferase domain-containing protein</fullName>
    </recommendedName>
</protein>
<dbReference type="Gene3D" id="3.90.470.20">
    <property type="entry name" value="4'-phosphopantetheinyl transferase domain"/>
    <property type="match status" value="1"/>
</dbReference>
<accession>A0A6G1LNN8</accession>
<keyword evidence="1" id="KW-0808">Transferase</keyword>
<keyword evidence="5" id="KW-1185">Reference proteome</keyword>
<dbReference type="OrthoDB" id="15433at2759"/>
<organism evidence="4 5">
    <name type="scientific">Teratosphaeria nubilosa</name>
    <dbReference type="NCBI Taxonomy" id="161662"/>
    <lineage>
        <taxon>Eukaryota</taxon>
        <taxon>Fungi</taxon>
        <taxon>Dikarya</taxon>
        <taxon>Ascomycota</taxon>
        <taxon>Pezizomycotina</taxon>
        <taxon>Dothideomycetes</taxon>
        <taxon>Dothideomycetidae</taxon>
        <taxon>Mycosphaerellales</taxon>
        <taxon>Teratosphaeriaceae</taxon>
        <taxon>Teratosphaeria</taxon>
    </lineage>
</organism>
<proteinExistence type="inferred from homology"/>
<evidence type="ECO:0000313" key="5">
    <source>
        <dbReference type="Proteomes" id="UP000799436"/>
    </source>
</evidence>
<dbReference type="InterPro" id="IPR008278">
    <property type="entry name" value="4-PPantetheinyl_Trfase_dom"/>
</dbReference>
<reference evidence="4" key="1">
    <citation type="journal article" date="2020" name="Stud. Mycol.">
        <title>101 Dothideomycetes genomes: a test case for predicting lifestyles and emergence of pathogens.</title>
        <authorList>
            <person name="Haridas S."/>
            <person name="Albert R."/>
            <person name="Binder M."/>
            <person name="Bloem J."/>
            <person name="Labutti K."/>
            <person name="Salamov A."/>
            <person name="Andreopoulos B."/>
            <person name="Baker S."/>
            <person name="Barry K."/>
            <person name="Bills G."/>
            <person name="Bluhm B."/>
            <person name="Cannon C."/>
            <person name="Castanera R."/>
            <person name="Culley D."/>
            <person name="Daum C."/>
            <person name="Ezra D."/>
            <person name="Gonzalez J."/>
            <person name="Henrissat B."/>
            <person name="Kuo A."/>
            <person name="Liang C."/>
            <person name="Lipzen A."/>
            <person name="Lutzoni F."/>
            <person name="Magnuson J."/>
            <person name="Mondo S."/>
            <person name="Nolan M."/>
            <person name="Ohm R."/>
            <person name="Pangilinan J."/>
            <person name="Park H.-J."/>
            <person name="Ramirez L."/>
            <person name="Alfaro M."/>
            <person name="Sun H."/>
            <person name="Tritt A."/>
            <person name="Yoshinaga Y."/>
            <person name="Zwiers L.-H."/>
            <person name="Turgeon B."/>
            <person name="Goodwin S."/>
            <person name="Spatafora J."/>
            <person name="Crous P."/>
            <person name="Grigoriev I."/>
        </authorList>
    </citation>
    <scope>NUCLEOTIDE SEQUENCE</scope>
    <source>
        <strain evidence="4">CBS 116005</strain>
    </source>
</reference>
<sequence>MPPRPFPFQLGIGTDIIHVPRIKSLLLKNGHDKAPHTLTRYMNQFLTYREQTAFRSRFFPAQNESGALLIAGWMRDEVVVGKVVRYLAGRWAAKEAVIKACQREIGFKDIQILSRQPGKQGVSGAVYGLVLDSPASAFAARTPTNADDAATRASSNEEAGVIKGDSGHFTPGDEQDDDLRGQVVEVSISHDGDYATAVCIAPREPVVGDVGGEAGAREP</sequence>
<dbReference type="SUPFAM" id="SSF56214">
    <property type="entry name" value="4'-phosphopantetheinyl transferase"/>
    <property type="match status" value="1"/>
</dbReference>
<evidence type="ECO:0000256" key="2">
    <source>
        <dbReference type="SAM" id="MobiDB-lite"/>
    </source>
</evidence>
<feature type="region of interest" description="Disordered" evidence="2">
    <location>
        <begin position="143"/>
        <end position="177"/>
    </location>
</feature>
<evidence type="ECO:0000259" key="3">
    <source>
        <dbReference type="Pfam" id="PF01648"/>
    </source>
</evidence>
<dbReference type="HAMAP" id="MF_00101">
    <property type="entry name" value="AcpS"/>
    <property type="match status" value="1"/>
</dbReference>
<dbReference type="Proteomes" id="UP000799436">
    <property type="component" value="Unassembled WGS sequence"/>
</dbReference>
<evidence type="ECO:0000313" key="4">
    <source>
        <dbReference type="EMBL" id="KAF2774527.1"/>
    </source>
</evidence>
<evidence type="ECO:0000256" key="1">
    <source>
        <dbReference type="ARBA" id="ARBA00022679"/>
    </source>
</evidence>
<dbReference type="InterPro" id="IPR037143">
    <property type="entry name" value="4-PPantetheinyl_Trfase_dom_sf"/>
</dbReference>
<dbReference type="InterPro" id="IPR002582">
    <property type="entry name" value="ACPS"/>
</dbReference>
<name>A0A6G1LNN8_9PEZI</name>
<dbReference type="GO" id="GO:0006633">
    <property type="term" value="P:fatty acid biosynthetic process"/>
    <property type="evidence" value="ECO:0007669"/>
    <property type="project" value="InterPro"/>
</dbReference>
<dbReference type="GO" id="GO:0008897">
    <property type="term" value="F:holo-[acyl-carrier-protein] synthase activity"/>
    <property type="evidence" value="ECO:0007669"/>
    <property type="project" value="InterPro"/>
</dbReference>
<dbReference type="AlphaFoldDB" id="A0A6G1LNN8"/>
<gene>
    <name evidence="4" type="ORF">EJ03DRAFT_347122</name>
</gene>
<dbReference type="EMBL" id="ML995808">
    <property type="protein sequence ID" value="KAF2774527.1"/>
    <property type="molecule type" value="Genomic_DNA"/>
</dbReference>